<reference evidence="2" key="1">
    <citation type="submission" date="2021-05" db="EMBL/GenBank/DDBJ databases">
        <authorList>
            <person name="Arsene-Ploetze F."/>
        </authorList>
    </citation>
    <scope>NUCLEOTIDE SEQUENCE</scope>
    <source>
        <strain evidence="2">DSM 42138</strain>
    </source>
</reference>
<accession>A0A9W4DRS0</accession>
<protein>
    <submittedName>
        <fullName evidence="2">Transcriptional regulator, contains XRE-family HTH domain</fullName>
    </submittedName>
</protein>
<dbReference type="SMART" id="SM00530">
    <property type="entry name" value="HTH_XRE"/>
    <property type="match status" value="1"/>
</dbReference>
<comment type="caution">
    <text evidence="2">The sequence shown here is derived from an EMBL/GenBank/DDBJ whole genome shotgun (WGS) entry which is preliminary data.</text>
</comment>
<feature type="domain" description="HTH cro/C1-type" evidence="1">
    <location>
        <begin position="34"/>
        <end position="81"/>
    </location>
</feature>
<evidence type="ECO:0000259" key="1">
    <source>
        <dbReference type="PROSITE" id="PS50943"/>
    </source>
</evidence>
<dbReference type="PANTHER" id="PTHR35010:SF2">
    <property type="entry name" value="BLL4672 PROTEIN"/>
    <property type="match status" value="1"/>
</dbReference>
<keyword evidence="3" id="KW-1185">Reference proteome</keyword>
<dbReference type="InterPro" id="IPR001387">
    <property type="entry name" value="Cro/C1-type_HTH"/>
</dbReference>
<dbReference type="Pfam" id="PF17765">
    <property type="entry name" value="MLTR_LBD"/>
    <property type="match status" value="1"/>
</dbReference>
<dbReference type="SUPFAM" id="SSF47413">
    <property type="entry name" value="lambda repressor-like DNA-binding domains"/>
    <property type="match status" value="1"/>
</dbReference>
<sequence length="272" mass="28934">MADSALGHFLRVRRSTLTPAEAGLPPTGHRRTPGLRREEVAARAGISPDYYTRLEQGRPRVPTPAVLDALARALLLTDAERGYLHTLAAPRRRDSAAPDLPVSPAALAMLDALADTPALVAGPRFDLLAWNSLGGALMAGLAVRPAHERNLLWQVFCCPYGAEAPANREPEGSIGAQLVAGLRAAHADRPDDPALARLVARLSAASPEFSALWDLHRAGPPGEGELRVRHPRLAASTLPYTLLALPTPGHHLFVCLPPPGTRAPFRELAATA</sequence>
<dbReference type="Gene3D" id="1.10.260.40">
    <property type="entry name" value="lambda repressor-like DNA-binding domains"/>
    <property type="match status" value="1"/>
</dbReference>
<evidence type="ECO:0000313" key="2">
    <source>
        <dbReference type="EMBL" id="CAG6394801.1"/>
    </source>
</evidence>
<evidence type="ECO:0000313" key="3">
    <source>
        <dbReference type="Proteomes" id="UP001152519"/>
    </source>
</evidence>
<dbReference type="AlphaFoldDB" id="A0A9W4DRS0"/>
<dbReference type="EMBL" id="CAJSLV010000059">
    <property type="protein sequence ID" value="CAG6394801.1"/>
    <property type="molecule type" value="Genomic_DNA"/>
</dbReference>
<dbReference type="CDD" id="cd00093">
    <property type="entry name" value="HTH_XRE"/>
    <property type="match status" value="1"/>
</dbReference>
<organism evidence="2 3">
    <name type="scientific">Actinacidiphila cocklensis</name>
    <dbReference type="NCBI Taxonomy" id="887465"/>
    <lineage>
        <taxon>Bacteria</taxon>
        <taxon>Bacillati</taxon>
        <taxon>Actinomycetota</taxon>
        <taxon>Actinomycetes</taxon>
        <taxon>Kitasatosporales</taxon>
        <taxon>Streptomycetaceae</taxon>
        <taxon>Actinacidiphila</taxon>
    </lineage>
</organism>
<dbReference type="PANTHER" id="PTHR35010">
    <property type="entry name" value="BLL4672 PROTEIN-RELATED"/>
    <property type="match status" value="1"/>
</dbReference>
<gene>
    <name evidence="2" type="ORF">SCOCK_30034</name>
</gene>
<name>A0A9W4DRS0_9ACTN</name>
<dbReference type="InterPro" id="IPR010982">
    <property type="entry name" value="Lambda_DNA-bd_dom_sf"/>
</dbReference>
<dbReference type="RefSeq" id="WP_251491569.1">
    <property type="nucleotide sequence ID" value="NZ_CAJSLV010000059.1"/>
</dbReference>
<dbReference type="Pfam" id="PF13560">
    <property type="entry name" value="HTH_31"/>
    <property type="match status" value="1"/>
</dbReference>
<dbReference type="InterPro" id="IPR041413">
    <property type="entry name" value="MLTR_LBD"/>
</dbReference>
<dbReference type="GO" id="GO:0003677">
    <property type="term" value="F:DNA binding"/>
    <property type="evidence" value="ECO:0007669"/>
    <property type="project" value="InterPro"/>
</dbReference>
<dbReference type="Gene3D" id="3.30.450.180">
    <property type="match status" value="1"/>
</dbReference>
<dbReference type="Proteomes" id="UP001152519">
    <property type="component" value="Unassembled WGS sequence"/>
</dbReference>
<dbReference type="PROSITE" id="PS50943">
    <property type="entry name" value="HTH_CROC1"/>
    <property type="match status" value="1"/>
</dbReference>
<proteinExistence type="predicted"/>